<dbReference type="Pfam" id="PF22784">
    <property type="entry name" value="PTP-SAK"/>
    <property type="match status" value="1"/>
</dbReference>
<evidence type="ECO:0000313" key="4">
    <source>
        <dbReference type="EMBL" id="KAG0286023.1"/>
    </source>
</evidence>
<dbReference type="Proteomes" id="UP001194696">
    <property type="component" value="Unassembled WGS sequence"/>
</dbReference>
<protein>
    <recommendedName>
        <fullName evidence="3">Tyrosine specific protein phosphatases domain-containing protein</fullName>
    </recommendedName>
</protein>
<name>A0ABQ7JVF8_9FUNG</name>
<feature type="compositionally biased region" description="Polar residues" evidence="2">
    <location>
        <begin position="406"/>
        <end position="417"/>
    </location>
</feature>
<dbReference type="InterPro" id="IPR029021">
    <property type="entry name" value="Prot-tyrosine_phosphatase-like"/>
</dbReference>
<dbReference type="InterPro" id="IPR000387">
    <property type="entry name" value="Tyr_Pase_dom"/>
</dbReference>
<keyword evidence="5" id="KW-1185">Reference proteome</keyword>
<feature type="region of interest" description="Disordered" evidence="2">
    <location>
        <begin position="303"/>
        <end position="417"/>
    </location>
</feature>
<feature type="compositionally biased region" description="Low complexity" evidence="2">
    <location>
        <begin position="335"/>
        <end position="360"/>
    </location>
</feature>
<reference evidence="4 5" key="1">
    <citation type="journal article" date="2020" name="Fungal Divers.">
        <title>Resolving the Mortierellaceae phylogeny through synthesis of multi-gene phylogenetics and phylogenomics.</title>
        <authorList>
            <person name="Vandepol N."/>
            <person name="Liber J."/>
            <person name="Desiro A."/>
            <person name="Na H."/>
            <person name="Kennedy M."/>
            <person name="Barry K."/>
            <person name="Grigoriev I.V."/>
            <person name="Miller A.N."/>
            <person name="O'Donnell K."/>
            <person name="Stajich J.E."/>
            <person name="Bonito G."/>
        </authorList>
    </citation>
    <scope>NUCLEOTIDE SEQUENCE [LARGE SCALE GENOMIC DNA]</scope>
    <source>
        <strain evidence="4 5">AD045</strain>
    </source>
</reference>
<accession>A0ABQ7JVF8</accession>
<evidence type="ECO:0000256" key="2">
    <source>
        <dbReference type="SAM" id="MobiDB-lite"/>
    </source>
</evidence>
<evidence type="ECO:0000256" key="1">
    <source>
        <dbReference type="ARBA" id="ARBA00022801"/>
    </source>
</evidence>
<sequence length="417" mass="47339">MANPQDKASIQVADSSSTLYQNGGVQTSTVYYKPKPVTFKDSISHPINVSWIIPPWIGALLQEDMSVPNHILLVPFAQREAEAMQQTEVPEDAVERAKRAYPNWRPRGNLGLSSCPGKKVRLDGPVNGRAKIVRDLDMDFERLHKMGFTRVICCLFDDELELLGSPFPKYLEAANRHGIDVVRIPMVEGSTPYSFAEMDSVLDKMDDTTKRGQNVLTHCRGGVGRAAVVACCWLLRLRYFKDHREVIDWVRAQRSPKAIETREQAQFVAGFQLWTLGGTDRAYSKAYETEIQRRINFSEANMAKAREDAAARNSRGHRADSPRQHHAQLHHHHQQQQYQQHLNQQQRQQHQQQHQYSSSSHQDHHKERSQSSQSSISSTAAVSSRQSEPISPAMSLTEEHTRTRSHSATNGSDPTYR</sequence>
<proteinExistence type="predicted"/>
<dbReference type="SUPFAM" id="SSF52799">
    <property type="entry name" value="(Phosphotyrosine protein) phosphatases II"/>
    <property type="match status" value="1"/>
</dbReference>
<dbReference type="PROSITE" id="PS50056">
    <property type="entry name" value="TYR_PHOSPHATASE_2"/>
    <property type="match status" value="1"/>
</dbReference>
<evidence type="ECO:0000259" key="3">
    <source>
        <dbReference type="PROSITE" id="PS50056"/>
    </source>
</evidence>
<dbReference type="EMBL" id="JAAAIM010000609">
    <property type="protein sequence ID" value="KAG0286023.1"/>
    <property type="molecule type" value="Genomic_DNA"/>
</dbReference>
<dbReference type="InterPro" id="IPR057023">
    <property type="entry name" value="PTP-SAK"/>
</dbReference>
<dbReference type="PANTHER" id="PTHR23339">
    <property type="entry name" value="TYROSINE SPECIFIC PROTEIN PHOSPHATASE AND DUAL SPECIFICITY PROTEIN PHOSPHATASE"/>
    <property type="match status" value="1"/>
</dbReference>
<dbReference type="InterPro" id="IPR050561">
    <property type="entry name" value="PTP"/>
</dbReference>
<organism evidence="4 5">
    <name type="scientific">Linnemannia gamsii</name>
    <dbReference type="NCBI Taxonomy" id="64522"/>
    <lineage>
        <taxon>Eukaryota</taxon>
        <taxon>Fungi</taxon>
        <taxon>Fungi incertae sedis</taxon>
        <taxon>Mucoromycota</taxon>
        <taxon>Mortierellomycotina</taxon>
        <taxon>Mortierellomycetes</taxon>
        <taxon>Mortierellales</taxon>
        <taxon>Mortierellaceae</taxon>
        <taxon>Linnemannia</taxon>
    </lineage>
</organism>
<dbReference type="Gene3D" id="3.90.190.10">
    <property type="entry name" value="Protein tyrosine phosphatase superfamily"/>
    <property type="match status" value="1"/>
</dbReference>
<feature type="compositionally biased region" description="Low complexity" evidence="2">
    <location>
        <begin position="370"/>
        <end position="387"/>
    </location>
</feature>
<feature type="domain" description="Tyrosine specific protein phosphatases" evidence="3">
    <location>
        <begin position="199"/>
        <end position="254"/>
    </location>
</feature>
<feature type="compositionally biased region" description="Basic residues" evidence="2">
    <location>
        <begin position="324"/>
        <end position="334"/>
    </location>
</feature>
<gene>
    <name evidence="4" type="ORF">BGZ96_009810</name>
</gene>
<comment type="caution">
    <text evidence="4">The sequence shown here is derived from an EMBL/GenBank/DDBJ whole genome shotgun (WGS) entry which is preliminary data.</text>
</comment>
<evidence type="ECO:0000313" key="5">
    <source>
        <dbReference type="Proteomes" id="UP001194696"/>
    </source>
</evidence>
<keyword evidence="1" id="KW-0378">Hydrolase</keyword>